<dbReference type="Proteomes" id="UP000298030">
    <property type="component" value="Unassembled WGS sequence"/>
</dbReference>
<dbReference type="EMBL" id="QPFP01000042">
    <property type="protein sequence ID" value="TEB27169.1"/>
    <property type="molecule type" value="Genomic_DNA"/>
</dbReference>
<sequence>MRTCDFVPHFPADAFALGREVPNHRLFPDWEGDDGSAMSRTLGEHDGRIRVYFGDPLRGLYPRQRVSVVPLPGLWNIRPLVCFTDTATFGVPMRKPYGKPDDDAMLLSTPRGTVFLVWAGLPHMEHKVVPSPGNFRWDPRQGQTSHGLLDVEHTWRREEPGIEGARRPKAFFVDLLDSTNATRRIAALSQTLCIAIHKNGVYLRNEKSNTPRNRDRITVEPISHLLRTYERDLPISSTGSSPGEGLTGVDFQKSLISFQRHLRGPDTVNIHDSKRHHMEAGHDPSQLPSKSLLTPSPCREMLRGKRKAWKPEGDRRLCVHAARQNGPGALFESATNSVVLRMQRRAEVELVPYLPFILKRERNLRIRPANVPAVCKHQNAAFIGLEPLAESFVSIQRPNNPSFEMAGEPRKKGIATQKPIITVYYDDE</sequence>
<keyword evidence="3" id="KW-1185">Reference proteome</keyword>
<comment type="caution">
    <text evidence="2">The sequence shown here is derived from an EMBL/GenBank/DDBJ whole genome shotgun (WGS) entry which is preliminary data.</text>
</comment>
<evidence type="ECO:0000313" key="3">
    <source>
        <dbReference type="Proteomes" id="UP000298030"/>
    </source>
</evidence>
<dbReference type="AlphaFoldDB" id="A0A4Y7T0X4"/>
<proteinExistence type="predicted"/>
<gene>
    <name evidence="2" type="ORF">FA13DRAFT_1712743</name>
</gene>
<reference evidence="2 3" key="1">
    <citation type="journal article" date="2019" name="Nat. Ecol. Evol.">
        <title>Megaphylogeny resolves global patterns of mushroom evolution.</title>
        <authorList>
            <person name="Varga T."/>
            <person name="Krizsan K."/>
            <person name="Foldi C."/>
            <person name="Dima B."/>
            <person name="Sanchez-Garcia M."/>
            <person name="Sanchez-Ramirez S."/>
            <person name="Szollosi G.J."/>
            <person name="Szarkandi J.G."/>
            <person name="Papp V."/>
            <person name="Albert L."/>
            <person name="Andreopoulos W."/>
            <person name="Angelini C."/>
            <person name="Antonin V."/>
            <person name="Barry K.W."/>
            <person name="Bougher N.L."/>
            <person name="Buchanan P."/>
            <person name="Buyck B."/>
            <person name="Bense V."/>
            <person name="Catcheside P."/>
            <person name="Chovatia M."/>
            <person name="Cooper J."/>
            <person name="Damon W."/>
            <person name="Desjardin D."/>
            <person name="Finy P."/>
            <person name="Geml J."/>
            <person name="Haridas S."/>
            <person name="Hughes K."/>
            <person name="Justo A."/>
            <person name="Karasinski D."/>
            <person name="Kautmanova I."/>
            <person name="Kiss B."/>
            <person name="Kocsube S."/>
            <person name="Kotiranta H."/>
            <person name="LaButti K.M."/>
            <person name="Lechner B.E."/>
            <person name="Liimatainen K."/>
            <person name="Lipzen A."/>
            <person name="Lukacs Z."/>
            <person name="Mihaltcheva S."/>
            <person name="Morgado L.N."/>
            <person name="Niskanen T."/>
            <person name="Noordeloos M.E."/>
            <person name="Ohm R.A."/>
            <person name="Ortiz-Santana B."/>
            <person name="Ovrebo C."/>
            <person name="Racz N."/>
            <person name="Riley R."/>
            <person name="Savchenko A."/>
            <person name="Shiryaev A."/>
            <person name="Soop K."/>
            <person name="Spirin V."/>
            <person name="Szebenyi C."/>
            <person name="Tomsovsky M."/>
            <person name="Tulloss R.E."/>
            <person name="Uehling J."/>
            <person name="Grigoriev I.V."/>
            <person name="Vagvolgyi C."/>
            <person name="Papp T."/>
            <person name="Martin F.M."/>
            <person name="Miettinen O."/>
            <person name="Hibbett D.S."/>
            <person name="Nagy L.G."/>
        </authorList>
    </citation>
    <scope>NUCLEOTIDE SEQUENCE [LARGE SCALE GENOMIC DNA]</scope>
    <source>
        <strain evidence="2 3">FP101781</strain>
    </source>
</reference>
<evidence type="ECO:0000256" key="1">
    <source>
        <dbReference type="SAM" id="MobiDB-lite"/>
    </source>
</evidence>
<organism evidence="2 3">
    <name type="scientific">Coprinellus micaceus</name>
    <name type="common">Glistening ink-cap mushroom</name>
    <name type="synonym">Coprinus micaceus</name>
    <dbReference type="NCBI Taxonomy" id="71717"/>
    <lineage>
        <taxon>Eukaryota</taxon>
        <taxon>Fungi</taxon>
        <taxon>Dikarya</taxon>
        <taxon>Basidiomycota</taxon>
        <taxon>Agaricomycotina</taxon>
        <taxon>Agaricomycetes</taxon>
        <taxon>Agaricomycetidae</taxon>
        <taxon>Agaricales</taxon>
        <taxon>Agaricineae</taxon>
        <taxon>Psathyrellaceae</taxon>
        <taxon>Coprinellus</taxon>
    </lineage>
</organism>
<evidence type="ECO:0000313" key="2">
    <source>
        <dbReference type="EMBL" id="TEB27169.1"/>
    </source>
</evidence>
<name>A0A4Y7T0X4_COPMI</name>
<accession>A0A4Y7T0X4</accession>
<protein>
    <submittedName>
        <fullName evidence="2">Uncharacterized protein</fullName>
    </submittedName>
</protein>
<feature type="region of interest" description="Disordered" evidence="1">
    <location>
        <begin position="276"/>
        <end position="296"/>
    </location>
</feature>